<organism evidence="2 3">
    <name type="scientific">Chryseobacterium kwangjuense</name>
    <dbReference type="NCBI Taxonomy" id="267125"/>
    <lineage>
        <taxon>Bacteria</taxon>
        <taxon>Pseudomonadati</taxon>
        <taxon>Bacteroidota</taxon>
        <taxon>Flavobacteriia</taxon>
        <taxon>Flavobacteriales</taxon>
        <taxon>Weeksellaceae</taxon>
        <taxon>Chryseobacterium group</taxon>
        <taxon>Chryseobacterium</taxon>
    </lineage>
</organism>
<dbReference type="AlphaFoldDB" id="A0A135W408"/>
<dbReference type="Proteomes" id="UP000070513">
    <property type="component" value="Unassembled WGS sequence"/>
</dbReference>
<feature type="transmembrane region" description="Helical" evidence="1">
    <location>
        <begin position="90"/>
        <end position="108"/>
    </location>
</feature>
<comment type="caution">
    <text evidence="2">The sequence shown here is derived from an EMBL/GenBank/DDBJ whole genome shotgun (WGS) entry which is preliminary data.</text>
</comment>
<keyword evidence="1" id="KW-0472">Membrane</keyword>
<reference evidence="2 3" key="2">
    <citation type="journal article" date="2016" name="Genome Announc.">
        <title>Draft Genome Sequence of a Biocontrol Rhizobacterium, Chryseobacterium kwangjuense Strain KJ1R5, Isolated from Pepper (Capsicum annuum).</title>
        <authorList>
            <person name="Jeong J.J."/>
            <person name="Park H."/>
            <person name="Park B.H."/>
            <person name="Mannaa M."/>
            <person name="Sang M.K."/>
            <person name="Choi I.G."/>
            <person name="Kim K.D."/>
        </authorList>
    </citation>
    <scope>NUCLEOTIDE SEQUENCE [LARGE SCALE GENOMIC DNA]</scope>
    <source>
        <strain evidence="2 3">KJ1R5</strain>
    </source>
</reference>
<dbReference type="OrthoDB" id="742917at2"/>
<evidence type="ECO:0008006" key="4">
    <source>
        <dbReference type="Google" id="ProtNLM"/>
    </source>
</evidence>
<feature type="transmembrane region" description="Helical" evidence="1">
    <location>
        <begin position="65"/>
        <end position="84"/>
    </location>
</feature>
<name>A0A135W408_9FLAO</name>
<sequence length="437" mass="47522">MSASYIPKDVYAICTFQTDTEPRQFIDTRESPTVFYGQDKTRPLLTVIDKNIRDKEFPCKSPKNAMWGFICFGAGLIVGALLVLSGPVGWAALAVGAGVLLCAGAAVYHGTKINHLCTGSLEKGTWKLEHQTVKFDKKNAITQNSMLVCDAGGILTPIFSYAIAKKYAEQISSNNNTEIGLNAFASFFGGAGIVIAGVEMGIAKTLLWMGGTMAVMNEGTYWEREWIRDGSLQDNTHYQDMNEKVDENSRIPGYLKDMPESLAGVTPSDLASPDILELNEKGGLTSRDGKTPIFFNGKWYVQDWQKNLIEIKQGTALSKDLSALEGVNSREVWKTPEGKAIVENIRNGKYSESLVQTAKDGLGRVRPRNLPNLAKELPALKLQNIKNIGKLGVKGGGFIGFFFPFIATGFSEESRKALANAMAEDAGNGINVVANNA</sequence>
<dbReference type="RefSeq" id="WP_062653343.1">
    <property type="nucleotide sequence ID" value="NZ_LPUR01000018.1"/>
</dbReference>
<protein>
    <recommendedName>
        <fullName evidence="4">DUF4280 domain-containing protein</fullName>
    </recommendedName>
</protein>
<feature type="transmembrane region" description="Helical" evidence="1">
    <location>
        <begin position="184"/>
        <end position="207"/>
    </location>
</feature>
<proteinExistence type="predicted"/>
<keyword evidence="1" id="KW-1133">Transmembrane helix</keyword>
<reference evidence="3" key="1">
    <citation type="submission" date="2015-12" db="EMBL/GenBank/DDBJ databases">
        <title>Genome sequence of a biocontrol rhizobacterium Chryseobacterium kwangjuense strain KJ1R5 isolated from pepper (Capsicum annuum L.).</title>
        <authorList>
            <person name="Jeong J.-J."/>
            <person name="Park H."/>
            <person name="Mannaa M."/>
            <person name="Sang M.K."/>
            <person name="Choi I.-G."/>
            <person name="Kim K.D."/>
        </authorList>
    </citation>
    <scope>NUCLEOTIDE SEQUENCE [LARGE SCALE GENOMIC DNA]</scope>
    <source>
        <strain evidence="3">KJ1R5</strain>
    </source>
</reference>
<evidence type="ECO:0000313" key="2">
    <source>
        <dbReference type="EMBL" id="KXH79661.1"/>
    </source>
</evidence>
<keyword evidence="1" id="KW-0812">Transmembrane</keyword>
<dbReference type="EMBL" id="LPUR01000018">
    <property type="protein sequence ID" value="KXH79661.1"/>
    <property type="molecule type" value="Genomic_DNA"/>
</dbReference>
<gene>
    <name evidence="2" type="ORF">AU378_20055</name>
</gene>
<accession>A0A135W408</accession>
<evidence type="ECO:0000313" key="3">
    <source>
        <dbReference type="Proteomes" id="UP000070513"/>
    </source>
</evidence>
<evidence type="ECO:0000256" key="1">
    <source>
        <dbReference type="SAM" id="Phobius"/>
    </source>
</evidence>